<protein>
    <recommendedName>
        <fullName evidence="1">Alpha/beta hydrolase fold-3 domain-containing protein</fullName>
    </recommendedName>
</protein>
<evidence type="ECO:0000313" key="3">
    <source>
        <dbReference type="Proteomes" id="UP001327560"/>
    </source>
</evidence>
<dbReference type="InterPro" id="IPR029058">
    <property type="entry name" value="AB_hydrolase_fold"/>
</dbReference>
<evidence type="ECO:0000259" key="1">
    <source>
        <dbReference type="Pfam" id="PF07859"/>
    </source>
</evidence>
<dbReference type="InterPro" id="IPR050466">
    <property type="entry name" value="Carboxylest/Gibb_receptor"/>
</dbReference>
<feature type="domain" description="Alpha/beta hydrolase fold-3" evidence="1">
    <location>
        <begin position="15"/>
        <end position="85"/>
    </location>
</feature>
<dbReference type="InterPro" id="IPR013094">
    <property type="entry name" value="AB_hydrolase_3"/>
</dbReference>
<dbReference type="Pfam" id="PF07859">
    <property type="entry name" value="Abhydrolase_3"/>
    <property type="match status" value="1"/>
</dbReference>
<dbReference type="SUPFAM" id="SSF53474">
    <property type="entry name" value="alpha/beta-Hydrolases"/>
    <property type="match status" value="1"/>
</dbReference>
<proteinExistence type="predicted"/>
<dbReference type="EMBL" id="CP136893">
    <property type="protein sequence ID" value="WOL04108.1"/>
    <property type="molecule type" value="Genomic_DNA"/>
</dbReference>
<organism evidence="2 3">
    <name type="scientific">Canna indica</name>
    <name type="common">Indian-shot</name>
    <dbReference type="NCBI Taxonomy" id="4628"/>
    <lineage>
        <taxon>Eukaryota</taxon>
        <taxon>Viridiplantae</taxon>
        <taxon>Streptophyta</taxon>
        <taxon>Embryophyta</taxon>
        <taxon>Tracheophyta</taxon>
        <taxon>Spermatophyta</taxon>
        <taxon>Magnoliopsida</taxon>
        <taxon>Liliopsida</taxon>
        <taxon>Zingiberales</taxon>
        <taxon>Cannaceae</taxon>
        <taxon>Canna</taxon>
    </lineage>
</organism>
<dbReference type="GO" id="GO:0016787">
    <property type="term" value="F:hydrolase activity"/>
    <property type="evidence" value="ECO:0007669"/>
    <property type="project" value="InterPro"/>
</dbReference>
<dbReference type="PANTHER" id="PTHR23024:SF24">
    <property type="entry name" value="ALPHA_BETA HYDROLASE FOLD-3 DOMAIN-CONTAINING PROTEIN"/>
    <property type="match status" value="1"/>
</dbReference>
<sequence>MDSDAFTVFDITAGANLNTLVLSVDYRRSPEHRYPAPYEDGTDVLRFLDHGGLASADAAAARLADLATCFLAGDSAGANIAHHVA</sequence>
<evidence type="ECO:0000313" key="2">
    <source>
        <dbReference type="EMBL" id="WOL04108.1"/>
    </source>
</evidence>
<dbReference type="Proteomes" id="UP001327560">
    <property type="component" value="Chromosome 4"/>
</dbReference>
<dbReference type="AlphaFoldDB" id="A0AAQ3QCJ0"/>
<keyword evidence="3" id="KW-1185">Reference proteome</keyword>
<reference evidence="2 3" key="1">
    <citation type="submission" date="2023-10" db="EMBL/GenBank/DDBJ databases">
        <title>Chromosome-scale genome assembly provides insights into flower coloration mechanisms of Canna indica.</title>
        <authorList>
            <person name="Li C."/>
        </authorList>
    </citation>
    <scope>NUCLEOTIDE SEQUENCE [LARGE SCALE GENOMIC DNA]</scope>
    <source>
        <tissue evidence="2">Flower</tissue>
    </source>
</reference>
<accession>A0AAQ3QCJ0</accession>
<dbReference type="Gene3D" id="3.40.50.1820">
    <property type="entry name" value="alpha/beta hydrolase"/>
    <property type="match status" value="1"/>
</dbReference>
<gene>
    <name evidence="2" type="ORF">Cni_G12829</name>
</gene>
<dbReference type="PANTHER" id="PTHR23024">
    <property type="entry name" value="ARYLACETAMIDE DEACETYLASE"/>
    <property type="match status" value="1"/>
</dbReference>
<name>A0AAQ3QCJ0_9LILI</name>